<evidence type="ECO:0000313" key="4">
    <source>
        <dbReference type="Proteomes" id="UP001233999"/>
    </source>
</evidence>
<feature type="compositionally biased region" description="Low complexity" evidence="1">
    <location>
        <begin position="1"/>
        <end position="13"/>
    </location>
</feature>
<dbReference type="Proteomes" id="UP001233999">
    <property type="component" value="Unassembled WGS sequence"/>
</dbReference>
<organism evidence="3 4">
    <name type="scientific">Diploptera punctata</name>
    <name type="common">Pacific beetle cockroach</name>
    <dbReference type="NCBI Taxonomy" id="6984"/>
    <lineage>
        <taxon>Eukaryota</taxon>
        <taxon>Metazoa</taxon>
        <taxon>Ecdysozoa</taxon>
        <taxon>Arthropoda</taxon>
        <taxon>Hexapoda</taxon>
        <taxon>Insecta</taxon>
        <taxon>Pterygota</taxon>
        <taxon>Neoptera</taxon>
        <taxon>Polyneoptera</taxon>
        <taxon>Dictyoptera</taxon>
        <taxon>Blattodea</taxon>
        <taxon>Blaberoidea</taxon>
        <taxon>Blaberidae</taxon>
        <taxon>Diplopterinae</taxon>
        <taxon>Diploptera</taxon>
    </lineage>
</organism>
<dbReference type="Gene3D" id="2.30.130.40">
    <property type="entry name" value="LON domain-like"/>
    <property type="match status" value="1"/>
</dbReference>
<dbReference type="InterPro" id="IPR046336">
    <property type="entry name" value="Lon_prtase_N_sf"/>
</dbReference>
<dbReference type="AlphaFoldDB" id="A0AAD8E9I5"/>
<sequence length="255" mass="28895">GGGDSSSSSESDSNYPGGDECPHIDYDTGLPVTHNYLGDNLDEMRGRTVLDDLSYQVLPLLPQPGVVLMPGQTLPLMIFYPPTISMLRNLTTTNGTFGVVCVRQFEAHHPRMAAFGTTAEIYEYCDEREVSGFRVKAKGRQRFQIVDSRRTVDGFYIQFPFISVFHFRSSYHLISHQSVIFLISWKSGLKSYSQIIKKMVSLINNQNKRYAVMNTCSCKESLFPGITLRSSNLIFILWNFPEMNTQSILKLLPRL</sequence>
<feature type="non-terminal residue" evidence="3">
    <location>
        <position position="1"/>
    </location>
</feature>
<reference evidence="3" key="1">
    <citation type="journal article" date="2023" name="IScience">
        <title>Live-bearing cockroach genome reveals convergent evolutionary mechanisms linked to viviparity in insects and beyond.</title>
        <authorList>
            <person name="Fouks B."/>
            <person name="Harrison M.C."/>
            <person name="Mikhailova A.A."/>
            <person name="Marchal E."/>
            <person name="English S."/>
            <person name="Carruthers M."/>
            <person name="Jennings E.C."/>
            <person name="Chiamaka E.L."/>
            <person name="Frigard R.A."/>
            <person name="Pippel M."/>
            <person name="Attardo G.M."/>
            <person name="Benoit J.B."/>
            <person name="Bornberg-Bauer E."/>
            <person name="Tobe S.S."/>
        </authorList>
    </citation>
    <scope>NUCLEOTIDE SEQUENCE</scope>
    <source>
        <strain evidence="3">Stay&amp;Tobe</strain>
    </source>
</reference>
<gene>
    <name evidence="3" type="ORF">L9F63_023171</name>
</gene>
<keyword evidence="4" id="KW-1185">Reference proteome</keyword>
<dbReference type="PROSITE" id="PS51787">
    <property type="entry name" value="LON_N"/>
    <property type="match status" value="1"/>
</dbReference>
<proteinExistence type="predicted"/>
<dbReference type="EMBL" id="JASPKZ010007873">
    <property type="protein sequence ID" value="KAJ9581654.1"/>
    <property type="molecule type" value="Genomic_DNA"/>
</dbReference>
<dbReference type="SUPFAM" id="SSF88697">
    <property type="entry name" value="PUA domain-like"/>
    <property type="match status" value="1"/>
</dbReference>
<dbReference type="InterPro" id="IPR003111">
    <property type="entry name" value="Lon_prtase_N"/>
</dbReference>
<feature type="domain" description="Lon N-terminal" evidence="2">
    <location>
        <begin position="58"/>
        <end position="255"/>
    </location>
</feature>
<feature type="region of interest" description="Disordered" evidence="1">
    <location>
        <begin position="1"/>
        <end position="24"/>
    </location>
</feature>
<protein>
    <recommendedName>
        <fullName evidence="2">Lon N-terminal domain-containing protein</fullName>
    </recommendedName>
</protein>
<comment type="caution">
    <text evidence="3">The sequence shown here is derived from an EMBL/GenBank/DDBJ whole genome shotgun (WGS) entry which is preliminary data.</text>
</comment>
<reference evidence="3" key="2">
    <citation type="submission" date="2023-05" db="EMBL/GenBank/DDBJ databases">
        <authorList>
            <person name="Fouks B."/>
        </authorList>
    </citation>
    <scope>NUCLEOTIDE SEQUENCE</scope>
    <source>
        <strain evidence="3">Stay&amp;Tobe</strain>
        <tissue evidence="3">Testes</tissue>
    </source>
</reference>
<evidence type="ECO:0000256" key="1">
    <source>
        <dbReference type="SAM" id="MobiDB-lite"/>
    </source>
</evidence>
<evidence type="ECO:0000313" key="3">
    <source>
        <dbReference type="EMBL" id="KAJ9581654.1"/>
    </source>
</evidence>
<feature type="non-terminal residue" evidence="3">
    <location>
        <position position="255"/>
    </location>
</feature>
<dbReference type="PANTHER" id="PTHR46732:SF8">
    <property type="entry name" value="ATP-DEPENDENT PROTEASE LA (LON) DOMAIN PROTEIN"/>
    <property type="match status" value="1"/>
</dbReference>
<evidence type="ECO:0000259" key="2">
    <source>
        <dbReference type="PROSITE" id="PS51787"/>
    </source>
</evidence>
<accession>A0AAD8E9I5</accession>
<dbReference type="PANTHER" id="PTHR46732">
    <property type="entry name" value="ATP-DEPENDENT PROTEASE LA (LON) DOMAIN PROTEIN"/>
    <property type="match status" value="1"/>
</dbReference>
<name>A0AAD8E9I5_DIPPU</name>
<dbReference type="InterPro" id="IPR015947">
    <property type="entry name" value="PUA-like_sf"/>
</dbReference>
<dbReference type="Pfam" id="PF02190">
    <property type="entry name" value="LON_substr_bdg"/>
    <property type="match status" value="1"/>
</dbReference>